<dbReference type="InterPro" id="IPR012936">
    <property type="entry name" value="Erv_C"/>
</dbReference>
<dbReference type="AlphaFoldDB" id="A0A7J8UPQ5"/>
<comment type="caution">
    <text evidence="3">The sequence shown here is derived from an EMBL/GenBank/DDBJ whole genome shotgun (WGS) entry which is preliminary data.</text>
</comment>
<feature type="non-terminal residue" evidence="3">
    <location>
        <position position="1"/>
    </location>
</feature>
<comment type="similarity">
    <text evidence="1">Belongs to the ERGIC family.</text>
</comment>
<dbReference type="PANTHER" id="PTHR10984:SF25">
    <property type="entry name" value="ENDOPLASMIC RETICULUM-GOLGI INTERMEDIATE COMPARTMENT PROTEIN 3"/>
    <property type="match status" value="1"/>
</dbReference>
<dbReference type="Pfam" id="PF07970">
    <property type="entry name" value="COPIIcoated_ERV"/>
    <property type="match status" value="1"/>
</dbReference>
<keyword evidence="4" id="KW-1185">Reference proteome</keyword>
<dbReference type="EMBL" id="JABFAB010000007">
    <property type="protein sequence ID" value="MBA0652431.1"/>
    <property type="molecule type" value="Genomic_DNA"/>
</dbReference>
<evidence type="ECO:0000313" key="4">
    <source>
        <dbReference type="Proteomes" id="UP000593573"/>
    </source>
</evidence>
<evidence type="ECO:0000256" key="1">
    <source>
        <dbReference type="ARBA" id="ARBA00005648"/>
    </source>
</evidence>
<dbReference type="GO" id="GO:0030134">
    <property type="term" value="C:COPII-coated ER to Golgi transport vesicle"/>
    <property type="evidence" value="ECO:0007669"/>
    <property type="project" value="TreeGrafter"/>
</dbReference>
<proteinExistence type="inferred from homology"/>
<protein>
    <recommendedName>
        <fullName evidence="2">Endoplasmic reticulum vesicle transporter C-terminal domain-containing protein</fullName>
    </recommendedName>
</protein>
<reference evidence="3 4" key="1">
    <citation type="journal article" date="2019" name="Genome Biol. Evol.">
        <title>Insights into the evolution of the New World diploid cottons (Gossypium, subgenus Houzingenia) based on genome sequencing.</title>
        <authorList>
            <person name="Grover C.E."/>
            <person name="Arick M.A. 2nd"/>
            <person name="Thrash A."/>
            <person name="Conover J.L."/>
            <person name="Sanders W.S."/>
            <person name="Peterson D.G."/>
            <person name="Frelichowski J.E."/>
            <person name="Scheffler J.A."/>
            <person name="Scheffler B.E."/>
            <person name="Wendel J.F."/>
        </authorList>
    </citation>
    <scope>NUCLEOTIDE SEQUENCE [LARGE SCALE GENOMIC DNA]</scope>
    <source>
        <strain evidence="3">57</strain>
        <tissue evidence="3">Leaf</tissue>
    </source>
</reference>
<accession>A0A7J8UPQ5</accession>
<evidence type="ECO:0000313" key="3">
    <source>
        <dbReference type="EMBL" id="MBA0652431.1"/>
    </source>
</evidence>
<dbReference type="InterPro" id="IPR045888">
    <property type="entry name" value="Erv"/>
</dbReference>
<evidence type="ECO:0000259" key="2">
    <source>
        <dbReference type="Pfam" id="PF07970"/>
    </source>
</evidence>
<gene>
    <name evidence="3" type="ORF">Goklo_019694</name>
</gene>
<organism evidence="3 4">
    <name type="scientific">Gossypium klotzschianum</name>
    <dbReference type="NCBI Taxonomy" id="34286"/>
    <lineage>
        <taxon>Eukaryota</taxon>
        <taxon>Viridiplantae</taxon>
        <taxon>Streptophyta</taxon>
        <taxon>Embryophyta</taxon>
        <taxon>Tracheophyta</taxon>
        <taxon>Spermatophyta</taxon>
        <taxon>Magnoliopsida</taxon>
        <taxon>eudicotyledons</taxon>
        <taxon>Gunneridae</taxon>
        <taxon>Pentapetalae</taxon>
        <taxon>rosids</taxon>
        <taxon>malvids</taxon>
        <taxon>Malvales</taxon>
        <taxon>Malvaceae</taxon>
        <taxon>Malvoideae</taxon>
        <taxon>Gossypium</taxon>
    </lineage>
</organism>
<feature type="domain" description="Endoplasmic reticulum vesicle transporter C-terminal" evidence="2">
    <location>
        <begin position="31"/>
        <end position="171"/>
    </location>
</feature>
<feature type="non-terminal residue" evidence="3">
    <location>
        <position position="190"/>
    </location>
</feature>
<name>A0A7J8UPQ5_9ROSI</name>
<dbReference type="Proteomes" id="UP000593573">
    <property type="component" value="Unassembled WGS sequence"/>
</dbReference>
<dbReference type="OrthoDB" id="270930at2759"/>
<dbReference type="GO" id="GO:0005783">
    <property type="term" value="C:endoplasmic reticulum"/>
    <property type="evidence" value="ECO:0007669"/>
    <property type="project" value="TreeGrafter"/>
</dbReference>
<dbReference type="PANTHER" id="PTHR10984">
    <property type="entry name" value="ENDOPLASMIC RETICULUM-GOLGI INTERMEDIATE COMPARTMENT PROTEIN"/>
    <property type="match status" value="1"/>
</dbReference>
<sequence>VLEEALDEIWEVGSGKLWQLVLDFGNIFGGATHVNVSHMIHDLSFGPKYPGLHNPLDGTVRILHETSGTFKNELLYLDISVHPSDVFTTLQIVPTEYRYIWKEVLPTNQFSVSEYFSPMKEYDRSWPAVYFLYDLSPITVTIKEERRSFLHFITRLCAVLGGTFALTGMLDRWMYRLIEEVTKASGTRAY</sequence>